<keyword evidence="5" id="KW-0067">ATP-binding</keyword>
<evidence type="ECO:0000256" key="1">
    <source>
        <dbReference type="ARBA" id="ARBA00022527"/>
    </source>
</evidence>
<dbReference type="PANTHER" id="PTHR24346">
    <property type="entry name" value="MAP/MICROTUBULE AFFINITY-REGULATING KINASE"/>
    <property type="match status" value="1"/>
</dbReference>
<evidence type="ECO:0000256" key="3">
    <source>
        <dbReference type="ARBA" id="ARBA00022741"/>
    </source>
</evidence>
<dbReference type="Pfam" id="PF00069">
    <property type="entry name" value="Pkinase"/>
    <property type="match status" value="2"/>
</dbReference>
<keyword evidence="8" id="KW-1185">Reference proteome</keyword>
<keyword evidence="2" id="KW-0808">Transferase</keyword>
<keyword evidence="3" id="KW-0547">Nucleotide-binding</keyword>
<evidence type="ECO:0000256" key="4">
    <source>
        <dbReference type="ARBA" id="ARBA00022777"/>
    </source>
</evidence>
<evidence type="ECO:0000256" key="5">
    <source>
        <dbReference type="ARBA" id="ARBA00022840"/>
    </source>
</evidence>
<dbReference type="Proteomes" id="UP001230268">
    <property type="component" value="Unassembled WGS sequence"/>
</dbReference>
<dbReference type="AlphaFoldDB" id="A0AAD8UWG6"/>
<name>A0AAD8UWG6_BABGI</name>
<keyword evidence="4" id="KW-0418">Kinase</keyword>
<evidence type="ECO:0000313" key="7">
    <source>
        <dbReference type="EMBL" id="KAK1444944.1"/>
    </source>
</evidence>
<dbReference type="PROSITE" id="PS50011">
    <property type="entry name" value="PROTEIN_KINASE_DOM"/>
    <property type="match status" value="1"/>
</dbReference>
<dbReference type="SMART" id="SM00220">
    <property type="entry name" value="S_TKc"/>
    <property type="match status" value="1"/>
</dbReference>
<gene>
    <name evidence="7" type="ORF">BgAZ_108500</name>
</gene>
<organism evidence="7 8">
    <name type="scientific">Babesia gibsoni</name>
    <dbReference type="NCBI Taxonomy" id="33632"/>
    <lineage>
        <taxon>Eukaryota</taxon>
        <taxon>Sar</taxon>
        <taxon>Alveolata</taxon>
        <taxon>Apicomplexa</taxon>
        <taxon>Aconoidasida</taxon>
        <taxon>Piroplasmida</taxon>
        <taxon>Babesiidae</taxon>
        <taxon>Babesia</taxon>
    </lineage>
</organism>
<dbReference type="InterPro" id="IPR008271">
    <property type="entry name" value="Ser/Thr_kinase_AS"/>
</dbReference>
<comment type="caution">
    <text evidence="7">The sequence shown here is derived from an EMBL/GenBank/DDBJ whole genome shotgun (WGS) entry which is preliminary data.</text>
</comment>
<dbReference type="EMBL" id="JAVEPI010000001">
    <property type="protein sequence ID" value="KAK1444944.1"/>
    <property type="molecule type" value="Genomic_DNA"/>
</dbReference>
<evidence type="ECO:0000313" key="8">
    <source>
        <dbReference type="Proteomes" id="UP001230268"/>
    </source>
</evidence>
<dbReference type="InterPro" id="IPR000719">
    <property type="entry name" value="Prot_kinase_dom"/>
</dbReference>
<dbReference type="Gene3D" id="1.10.510.10">
    <property type="entry name" value="Transferase(Phosphotransferase) domain 1"/>
    <property type="match status" value="2"/>
</dbReference>
<feature type="domain" description="Protein kinase" evidence="6">
    <location>
        <begin position="539"/>
        <end position="882"/>
    </location>
</feature>
<dbReference type="GO" id="GO:0004674">
    <property type="term" value="F:protein serine/threonine kinase activity"/>
    <property type="evidence" value="ECO:0007669"/>
    <property type="project" value="UniProtKB-KW"/>
</dbReference>
<dbReference type="GO" id="GO:0005524">
    <property type="term" value="F:ATP binding"/>
    <property type="evidence" value="ECO:0007669"/>
    <property type="project" value="UniProtKB-KW"/>
</dbReference>
<sequence length="905" mass="101273">MSASCGGRCSCSKDVESLYPDHCTSGATEECYRCHVRPATLFTRKASCLECFLDVFRRNFASNLRNRCLTKGKAPQSLVVVVNGNLFSTSLLHLLLNRNKRRYLKVSHGQHDKAVTHQLFCSDDITIENVISLDYYICGYGSNRDNANVFFKHVVDVINKTGNAALMHNVIASEDCLVEATVLDRIRLSHISSGSYCKKSHVSNLYNLTFNGLGTIIRPLKSLSDKEIAFYHRFNGLPDVALLDHYWHSAPQSCILGCINSFVESLKGVHNNTLDNVCKVVEKLEHVFPEAVKCTFEIPRNNEHAACGVCHQAVYTTDTEGWSDELRNATNASLYTLREDDYDKFVDILAFWEAFRLLSKHDTMMTSCVKAFADTRACIARTDDAEFDVLYNRGVSKGRTLFKDVYLISQLLNNYLNPHKRLCVKPNDNVGNEGSSDHAGGKIQVGPTALLETINMHMKENRETKEIPLHEMETIKENLSGDGPISENYLIRYMKKLSLIKTTNDLKIVSQLFSACGKSAMPCMRPLYNKVPFLSLGNFLIFYRINEGSSGKVYVGFHRLHRRTYAVKVISKSQFNGDRCLFKRLKDEMTLATEISHPNIVRTFELIETTSSLIIAMEYCDGGDLIGLIKDWSPMKESMARTVFRMIVSGINYLHQLGICHRDIKPENILLKRLHANASCEGVNMSKAALGTENVNGHTPLKNSNVKGHQEMQRKMQTEYNGTGINTAECKGDKDLYYPPDISRKVENTNRQAQPRIIPYTVKIGDFGAATKIVSAGSLVDTVGTMSYAAPEVLGCGGVIGYCGKKADVWSLGVLLYAMLFGELPWHNEKATLRDAVSNIISKTPSFPSSISQSAKEIINGMLIVNPIRRLTITEIMEHPWFLEGPIEPALTIKKIRPALSNSVQ</sequence>
<evidence type="ECO:0000259" key="6">
    <source>
        <dbReference type="PROSITE" id="PS50011"/>
    </source>
</evidence>
<keyword evidence="1" id="KW-0723">Serine/threonine-protein kinase</keyword>
<dbReference type="PANTHER" id="PTHR24346:SF82">
    <property type="entry name" value="KP78A-RELATED"/>
    <property type="match status" value="1"/>
</dbReference>
<reference evidence="7" key="1">
    <citation type="submission" date="2023-08" db="EMBL/GenBank/DDBJ databases">
        <title>Draft sequence of the Babesia gibsoni genome.</title>
        <authorList>
            <person name="Yamagishi J.Y."/>
            <person name="Xuan X.X."/>
        </authorList>
    </citation>
    <scope>NUCLEOTIDE SEQUENCE</scope>
    <source>
        <strain evidence="7">Azabu</strain>
    </source>
</reference>
<accession>A0AAD8UWG6</accession>
<dbReference type="PROSITE" id="PS00108">
    <property type="entry name" value="PROTEIN_KINASE_ST"/>
    <property type="match status" value="1"/>
</dbReference>
<evidence type="ECO:0000256" key="2">
    <source>
        <dbReference type="ARBA" id="ARBA00022679"/>
    </source>
</evidence>
<dbReference type="GO" id="GO:0035556">
    <property type="term" value="P:intracellular signal transduction"/>
    <property type="evidence" value="ECO:0007669"/>
    <property type="project" value="TreeGrafter"/>
</dbReference>
<dbReference type="InterPro" id="IPR011009">
    <property type="entry name" value="Kinase-like_dom_sf"/>
</dbReference>
<dbReference type="SUPFAM" id="SSF56112">
    <property type="entry name" value="Protein kinase-like (PK-like)"/>
    <property type="match status" value="1"/>
</dbReference>
<dbReference type="GO" id="GO:0005737">
    <property type="term" value="C:cytoplasm"/>
    <property type="evidence" value="ECO:0007669"/>
    <property type="project" value="TreeGrafter"/>
</dbReference>
<protein>
    <recommendedName>
        <fullName evidence="6">Protein kinase domain-containing protein</fullName>
    </recommendedName>
</protein>
<proteinExistence type="predicted"/>